<name>A0A449AJB6_9BACT</name>
<keyword evidence="1" id="KW-0812">Transmembrane</keyword>
<accession>A0A449AJB6</accession>
<keyword evidence="2" id="KW-0614">Plasmid</keyword>
<keyword evidence="1" id="KW-0472">Membrane</keyword>
<dbReference type="RefSeq" id="WP_129720921.1">
    <property type="nucleotide sequence ID" value="NZ_LR214986.1"/>
</dbReference>
<dbReference type="EMBL" id="LR214986">
    <property type="protein sequence ID" value="VEU65022.1"/>
    <property type="molecule type" value="Genomic_DNA"/>
</dbReference>
<organism evidence="2 3">
    <name type="scientific">Mycoplasmopsis cynos</name>
    <dbReference type="NCBI Taxonomy" id="171284"/>
    <lineage>
        <taxon>Bacteria</taxon>
        <taxon>Bacillati</taxon>
        <taxon>Mycoplasmatota</taxon>
        <taxon>Mycoplasmoidales</taxon>
        <taxon>Metamycoplasmataceae</taxon>
        <taxon>Mycoplasmopsis</taxon>
    </lineage>
</organism>
<feature type="transmembrane region" description="Helical" evidence="1">
    <location>
        <begin position="58"/>
        <end position="80"/>
    </location>
</feature>
<feature type="transmembrane region" description="Helical" evidence="1">
    <location>
        <begin position="92"/>
        <end position="111"/>
    </location>
</feature>
<evidence type="ECO:0000313" key="2">
    <source>
        <dbReference type="EMBL" id="VEU65022.1"/>
    </source>
</evidence>
<sequence>MKQNFKTKQQLSIFIMGLFVLLSTMFFVLLNVLRTRINGLPIDEKDNFYINFSEIFDVFVYFLYYTTLSNIFLGFVMMILSFKYNSEKVLKWTFNAIILITITFLVYWALISWTQKWKDISRSIGSIITRCINPILGFICLFIVRKKVRFCIKSVLLCSILVISYFLFAFIVYFATGANENFKNGAIIYKFLHFYRPFYVKNGQLAIIIPLDIIIFLIGLFVPIAIGYFWKFVYRIQNAKCKKQ</sequence>
<gene>
    <name evidence="2" type="ORF">NCTC10142_00803</name>
</gene>
<protein>
    <submittedName>
        <fullName evidence="2">Uncharacterized protein</fullName>
    </submittedName>
</protein>
<proteinExistence type="predicted"/>
<feature type="transmembrane region" description="Helical" evidence="1">
    <location>
        <begin position="12"/>
        <end position="33"/>
    </location>
</feature>
<keyword evidence="1" id="KW-1133">Transmembrane helix</keyword>
<feature type="transmembrane region" description="Helical" evidence="1">
    <location>
        <begin position="156"/>
        <end position="175"/>
    </location>
</feature>
<geneLocation type="plasmid" evidence="2 3">
    <name>13</name>
</geneLocation>
<dbReference type="AlphaFoldDB" id="A0A449AJB6"/>
<evidence type="ECO:0000313" key="3">
    <source>
        <dbReference type="Proteomes" id="UP000289506"/>
    </source>
</evidence>
<feature type="transmembrane region" description="Helical" evidence="1">
    <location>
        <begin position="205"/>
        <end position="230"/>
    </location>
</feature>
<reference evidence="2 3" key="1">
    <citation type="submission" date="2019-01" db="EMBL/GenBank/DDBJ databases">
        <authorList>
            <consortium name="Pathogen Informatics"/>
        </authorList>
    </citation>
    <scope>NUCLEOTIDE SEQUENCE [LARGE SCALE GENOMIC DNA]</scope>
    <source>
        <strain evidence="2 3">NCTC10142</strain>
        <plasmid evidence="3">13</plasmid>
    </source>
</reference>
<feature type="transmembrane region" description="Helical" evidence="1">
    <location>
        <begin position="123"/>
        <end position="144"/>
    </location>
</feature>
<dbReference type="Proteomes" id="UP000289506">
    <property type="component" value="Plasmid 13"/>
</dbReference>
<evidence type="ECO:0000256" key="1">
    <source>
        <dbReference type="SAM" id="Phobius"/>
    </source>
</evidence>
<dbReference type="NCBIfam" id="NF046009">
    <property type="entry name" value="MAGa3780_fam"/>
    <property type="match status" value="1"/>
</dbReference>